<evidence type="ECO:0000313" key="1">
    <source>
        <dbReference type="EMBL" id="KAK1448476.1"/>
    </source>
</evidence>
<accession>A0AAI9TYS3</accession>
<dbReference type="Proteomes" id="UP001239213">
    <property type="component" value="Unassembled WGS sequence"/>
</dbReference>
<name>A0AAI9TYS3_9PEZI</name>
<comment type="caution">
    <text evidence="1">The sequence shown here is derived from an EMBL/GenBank/DDBJ whole genome shotgun (WGS) entry which is preliminary data.</text>
</comment>
<evidence type="ECO:0000313" key="2">
    <source>
        <dbReference type="Proteomes" id="UP001239213"/>
    </source>
</evidence>
<organism evidence="1 2">
    <name type="scientific">Colletotrichum cuscutae</name>
    <dbReference type="NCBI Taxonomy" id="1209917"/>
    <lineage>
        <taxon>Eukaryota</taxon>
        <taxon>Fungi</taxon>
        <taxon>Dikarya</taxon>
        <taxon>Ascomycota</taxon>
        <taxon>Pezizomycotina</taxon>
        <taxon>Sordariomycetes</taxon>
        <taxon>Hypocreomycetidae</taxon>
        <taxon>Glomerellales</taxon>
        <taxon>Glomerellaceae</taxon>
        <taxon>Colletotrichum</taxon>
        <taxon>Colletotrichum acutatum species complex</taxon>
    </lineage>
</organism>
<protein>
    <submittedName>
        <fullName evidence="1">Uncharacterized protein</fullName>
    </submittedName>
</protein>
<dbReference type="EMBL" id="MPDP01000307">
    <property type="protein sequence ID" value="KAK1448476.1"/>
    <property type="molecule type" value="Genomic_DNA"/>
</dbReference>
<gene>
    <name evidence="1" type="ORF">CCUS01_11574</name>
</gene>
<proteinExistence type="predicted"/>
<dbReference type="AlphaFoldDB" id="A0AAI9TYS3"/>
<keyword evidence="2" id="KW-1185">Reference proteome</keyword>
<reference evidence="1" key="1">
    <citation type="submission" date="2016-11" db="EMBL/GenBank/DDBJ databases">
        <title>The genome sequence of Colletotrichum cuscutae.</title>
        <authorList>
            <person name="Baroncelli R."/>
        </authorList>
    </citation>
    <scope>NUCLEOTIDE SEQUENCE</scope>
    <source>
        <strain evidence="1">IMI 304802</strain>
    </source>
</reference>
<sequence length="186" mass="20337">MPSSPLQLKVWSGILGADAVVEKATVPTPYDFTFFALPGNENEPIELPSPLSHRPSLARRLALPRADLRLTLDPRLYSAPQAGYHHPGHALSVEGFGSSVDVEHSRRYVAFFQKEIEAKGLDFFTPADIVGMLDGAFPGLLNGTSQTSKTLVDISGDQFGRNGTRQVHYVDLASYNNTAELEGWKL</sequence>